<protein>
    <submittedName>
        <fullName evidence="8">G3E family GTPase</fullName>
    </submittedName>
</protein>
<proteinExistence type="inferred from homology"/>
<dbReference type="Gene3D" id="3.40.50.300">
    <property type="entry name" value="P-loop containing nucleotide triphosphate hydrolases"/>
    <property type="match status" value="1"/>
</dbReference>
<keyword evidence="3" id="KW-0143">Chaperone</keyword>
<evidence type="ECO:0000256" key="6">
    <source>
        <dbReference type="ARBA" id="ARBA00049117"/>
    </source>
</evidence>
<dbReference type="Gene3D" id="3.30.1220.10">
    <property type="entry name" value="CobW-like, C-terminal domain"/>
    <property type="match status" value="1"/>
</dbReference>
<gene>
    <name evidence="8" type="ORF">GGQ63_001466</name>
</gene>
<comment type="similarity">
    <text evidence="4">Belongs to the SIMIBI class G3E GTPase family. ZNG1 subfamily.</text>
</comment>
<dbReference type="PANTHER" id="PTHR13748">
    <property type="entry name" value="COBW-RELATED"/>
    <property type="match status" value="1"/>
</dbReference>
<evidence type="ECO:0000313" key="8">
    <source>
        <dbReference type="EMBL" id="MBB5752412.1"/>
    </source>
</evidence>
<dbReference type="SUPFAM" id="SSF90002">
    <property type="entry name" value="Hypothetical protein YjiA, C-terminal domain"/>
    <property type="match status" value="1"/>
</dbReference>
<evidence type="ECO:0000313" key="9">
    <source>
        <dbReference type="Proteomes" id="UP000523821"/>
    </source>
</evidence>
<dbReference type="EMBL" id="JACHOO010000003">
    <property type="protein sequence ID" value="MBB5752412.1"/>
    <property type="molecule type" value="Genomic_DNA"/>
</dbReference>
<dbReference type="GO" id="GO:0000166">
    <property type="term" value="F:nucleotide binding"/>
    <property type="evidence" value="ECO:0007669"/>
    <property type="project" value="UniProtKB-KW"/>
</dbReference>
<dbReference type="SUPFAM" id="SSF52540">
    <property type="entry name" value="P-loop containing nucleoside triphosphate hydrolases"/>
    <property type="match status" value="1"/>
</dbReference>
<comment type="catalytic activity">
    <reaction evidence="6">
        <text>GTP + H2O = GDP + phosphate + H(+)</text>
        <dbReference type="Rhea" id="RHEA:19669"/>
        <dbReference type="ChEBI" id="CHEBI:15377"/>
        <dbReference type="ChEBI" id="CHEBI:15378"/>
        <dbReference type="ChEBI" id="CHEBI:37565"/>
        <dbReference type="ChEBI" id="CHEBI:43474"/>
        <dbReference type="ChEBI" id="CHEBI:58189"/>
    </reaction>
    <physiologicalReaction direction="left-to-right" evidence="6">
        <dbReference type="Rhea" id="RHEA:19670"/>
    </physiologicalReaction>
</comment>
<accession>A0A7W9FK49</accession>
<evidence type="ECO:0000256" key="2">
    <source>
        <dbReference type="ARBA" id="ARBA00022801"/>
    </source>
</evidence>
<evidence type="ECO:0000256" key="4">
    <source>
        <dbReference type="ARBA" id="ARBA00034320"/>
    </source>
</evidence>
<evidence type="ECO:0000256" key="3">
    <source>
        <dbReference type="ARBA" id="ARBA00023186"/>
    </source>
</evidence>
<comment type="caution">
    <text evidence="8">The sequence shown here is derived from an EMBL/GenBank/DDBJ whole genome shotgun (WGS) entry which is preliminary data.</text>
</comment>
<keyword evidence="1" id="KW-0547">Nucleotide-binding</keyword>
<dbReference type="GO" id="GO:0005737">
    <property type="term" value="C:cytoplasm"/>
    <property type="evidence" value="ECO:0007669"/>
    <property type="project" value="TreeGrafter"/>
</dbReference>
<dbReference type="InterPro" id="IPR003495">
    <property type="entry name" value="CobW/HypB/UreG_nucleotide-bd"/>
</dbReference>
<organism evidence="8 9">
    <name type="scientific">Prosthecomicrobium pneumaticum</name>
    <dbReference type="NCBI Taxonomy" id="81895"/>
    <lineage>
        <taxon>Bacteria</taxon>
        <taxon>Pseudomonadati</taxon>
        <taxon>Pseudomonadota</taxon>
        <taxon>Alphaproteobacteria</taxon>
        <taxon>Hyphomicrobiales</taxon>
        <taxon>Kaistiaceae</taxon>
        <taxon>Prosthecomicrobium</taxon>
    </lineage>
</organism>
<dbReference type="GO" id="GO:0016787">
    <property type="term" value="F:hydrolase activity"/>
    <property type="evidence" value="ECO:0007669"/>
    <property type="project" value="UniProtKB-KW"/>
</dbReference>
<dbReference type="InterPro" id="IPR027417">
    <property type="entry name" value="P-loop_NTPase"/>
</dbReference>
<comment type="function">
    <text evidence="5">Zinc chaperone that directly transfers zinc cofactor to target proteins, thereby activating them. Zinc is transferred from the CXCC motif in the GTPase domain to the zinc binding site in target proteins in a process requiring GTP hydrolysis.</text>
</comment>
<evidence type="ECO:0000256" key="5">
    <source>
        <dbReference type="ARBA" id="ARBA00045658"/>
    </source>
</evidence>
<reference evidence="8 9" key="1">
    <citation type="submission" date="2020-08" db="EMBL/GenBank/DDBJ databases">
        <title>Genomic Encyclopedia of Type Strains, Phase IV (KMG-IV): sequencing the most valuable type-strain genomes for metagenomic binning, comparative biology and taxonomic classification.</title>
        <authorList>
            <person name="Goeker M."/>
        </authorList>
    </citation>
    <scope>NUCLEOTIDE SEQUENCE [LARGE SCALE GENOMIC DNA]</scope>
    <source>
        <strain evidence="8 9">DSM 16268</strain>
    </source>
</reference>
<name>A0A7W9FK49_9HYPH</name>
<evidence type="ECO:0000259" key="7">
    <source>
        <dbReference type="SMART" id="SM00833"/>
    </source>
</evidence>
<dbReference type="InterPro" id="IPR051316">
    <property type="entry name" value="Zinc-reg_GTPase_activator"/>
</dbReference>
<dbReference type="Pfam" id="PF02492">
    <property type="entry name" value="cobW"/>
    <property type="match status" value="1"/>
</dbReference>
<keyword evidence="2" id="KW-0378">Hydrolase</keyword>
<feature type="domain" description="CobW C-terminal" evidence="7">
    <location>
        <begin position="241"/>
        <end position="336"/>
    </location>
</feature>
<dbReference type="InterPro" id="IPR011629">
    <property type="entry name" value="CobW-like_C"/>
</dbReference>
<dbReference type="InterPro" id="IPR036627">
    <property type="entry name" value="CobW-likC_sf"/>
</dbReference>
<evidence type="ECO:0000256" key="1">
    <source>
        <dbReference type="ARBA" id="ARBA00022741"/>
    </source>
</evidence>
<keyword evidence="9" id="KW-1185">Reference proteome</keyword>
<dbReference type="Proteomes" id="UP000523821">
    <property type="component" value="Unassembled WGS sequence"/>
</dbReference>
<dbReference type="PANTHER" id="PTHR13748:SF62">
    <property type="entry name" value="COBW DOMAIN-CONTAINING PROTEIN"/>
    <property type="match status" value="1"/>
</dbReference>
<dbReference type="AlphaFoldDB" id="A0A7W9FK49"/>
<dbReference type="Pfam" id="PF07683">
    <property type="entry name" value="CobW_C"/>
    <property type="match status" value="1"/>
</dbReference>
<dbReference type="SMART" id="SM00833">
    <property type="entry name" value="CobW_C"/>
    <property type="match status" value="1"/>
</dbReference>
<dbReference type="CDD" id="cd03112">
    <property type="entry name" value="CobW-like"/>
    <property type="match status" value="1"/>
</dbReference>
<sequence length="362" mass="38063">MRPRKPPIPLTVLTGFLGAGKTTLLNRLLADPALAGTAVIVNEFGSIGLDHLFLAGAEDGVIGLASGCLCCTIRSTLVATLEDLLRGLDNARLARLDRVVIETTGLADPVPVLQSVLLHPYLSLRYRLDGVVAVVDAVNGGATLDAHEEARKQVAVADRVVLSKTDLGGTDAAALKARIEALNPGVPVLEAATGAANSDALFAAGPFSLAAKPEAVRGWLAVEAADHHHQHHDVNRHDARIRAHVALRDRPIAAGQLEAFLERLSAFLGDRLLRLKAIVDVAEQPGRPVVLHAVQTLFHPPVTLAVWPDADHRSRLVLIGRDLEAGAVEDLLAAFTGAPRADTADLAALLDNPLALSGRPGA</sequence>